<feature type="region of interest" description="Disordered" evidence="1">
    <location>
        <begin position="1"/>
        <end position="75"/>
    </location>
</feature>
<feature type="region of interest" description="Disordered" evidence="1">
    <location>
        <begin position="161"/>
        <end position="181"/>
    </location>
</feature>
<sequence>MMGSRLEAGGEAEQRKNQEKMAGEEEASKHASKRYRTLFIGWKSAAGSNSQQRQTQKDAEDAEDAAGRATKREAVGYSQLVTHPVTTPYSRQLQYEGQQQQQQATANNKKTELRPPKLPLVFVPWNLKDSRVAIPAAPVAVPQPLRQPLRAAEYRYRHESHWRSSRPGSFPGDVLEEEEKRQRSERGRPWFLVSCRSVLRSLGLVSTSSRPLRLHLSTYLASDPPSSASAASCVSSSSLPSCLLAAKQIT</sequence>
<organism evidence="2 3">
    <name type="scientific">Arthroderma benhamiae (strain ATCC MYA-4681 / CBS 112371)</name>
    <name type="common">Trichophyton mentagrophytes</name>
    <dbReference type="NCBI Taxonomy" id="663331"/>
    <lineage>
        <taxon>Eukaryota</taxon>
        <taxon>Fungi</taxon>
        <taxon>Dikarya</taxon>
        <taxon>Ascomycota</taxon>
        <taxon>Pezizomycotina</taxon>
        <taxon>Eurotiomycetes</taxon>
        <taxon>Eurotiomycetidae</taxon>
        <taxon>Onygenales</taxon>
        <taxon>Arthrodermataceae</taxon>
        <taxon>Trichophyton</taxon>
    </lineage>
</organism>
<gene>
    <name evidence="2" type="ORF">ARB_01225</name>
</gene>
<name>D4AYF6_ARTBC</name>
<dbReference type="HOGENOM" id="CLU_1111145_0_0_1"/>
<protein>
    <submittedName>
        <fullName evidence="2">Uncharacterized protein</fullName>
    </submittedName>
</protein>
<dbReference type="AlphaFoldDB" id="D4AYF6"/>
<evidence type="ECO:0000313" key="2">
    <source>
        <dbReference type="EMBL" id="EFE31972.1"/>
    </source>
</evidence>
<comment type="caution">
    <text evidence="2">The sequence shown here is derived from an EMBL/GenBank/DDBJ whole genome shotgun (WGS) entry which is preliminary data.</text>
</comment>
<dbReference type="RefSeq" id="XP_003012612.1">
    <property type="nucleotide sequence ID" value="XM_003012566.1"/>
</dbReference>
<reference evidence="3" key="1">
    <citation type="journal article" date="2011" name="Genome Biol.">
        <title>Comparative and functional genomics provide insights into the pathogenicity of dermatophytic fungi.</title>
        <authorList>
            <person name="Burmester A."/>
            <person name="Shelest E."/>
            <person name="Gloeckner G."/>
            <person name="Heddergott C."/>
            <person name="Schindler S."/>
            <person name="Staib P."/>
            <person name="Heidel A."/>
            <person name="Felder M."/>
            <person name="Petzold A."/>
            <person name="Szafranski K."/>
            <person name="Feuermann M."/>
            <person name="Pedruzzi I."/>
            <person name="Priebe S."/>
            <person name="Groth M."/>
            <person name="Winkler R."/>
            <person name="Li W."/>
            <person name="Kniemeyer O."/>
            <person name="Schroeckh V."/>
            <person name="Hertweck C."/>
            <person name="Hube B."/>
            <person name="White T.C."/>
            <person name="Platzer M."/>
            <person name="Guthke R."/>
            <person name="Heitman J."/>
            <person name="Woestemeyer J."/>
            <person name="Zipfel P.F."/>
            <person name="Monod M."/>
            <person name="Brakhage A.A."/>
        </authorList>
    </citation>
    <scope>NUCLEOTIDE SEQUENCE [LARGE SCALE GENOMIC DNA]</scope>
    <source>
        <strain evidence="3">ATCC MYA-4681 / CBS 112371</strain>
    </source>
</reference>
<dbReference type="EMBL" id="ABSU01000018">
    <property type="protein sequence ID" value="EFE31972.1"/>
    <property type="molecule type" value="Genomic_DNA"/>
</dbReference>
<keyword evidence="3" id="KW-1185">Reference proteome</keyword>
<evidence type="ECO:0000256" key="1">
    <source>
        <dbReference type="SAM" id="MobiDB-lite"/>
    </source>
</evidence>
<dbReference type="GeneID" id="9522689"/>
<proteinExistence type="predicted"/>
<dbReference type="Proteomes" id="UP000008866">
    <property type="component" value="Unassembled WGS sequence"/>
</dbReference>
<evidence type="ECO:0000313" key="3">
    <source>
        <dbReference type="Proteomes" id="UP000008866"/>
    </source>
</evidence>
<accession>D4AYF6</accession>
<feature type="compositionally biased region" description="Low complexity" evidence="1">
    <location>
        <begin position="92"/>
        <end position="103"/>
    </location>
</feature>
<dbReference type="KEGG" id="abe:ARB_01225"/>
<feature type="region of interest" description="Disordered" evidence="1">
    <location>
        <begin position="92"/>
        <end position="112"/>
    </location>
</feature>
<feature type="compositionally biased region" description="Basic and acidic residues" evidence="1">
    <location>
        <begin position="12"/>
        <end position="29"/>
    </location>
</feature>